<dbReference type="VEuPathDB" id="VectorBase:AARA015043"/>
<dbReference type="Proteomes" id="UP000075840">
    <property type="component" value="Unassembled WGS sequence"/>
</dbReference>
<name>A0A182IHX3_ANOAR</name>
<evidence type="ECO:0000313" key="1">
    <source>
        <dbReference type="EnsemblMetazoa" id="AARA015043-PA"/>
    </source>
</evidence>
<evidence type="ECO:0000313" key="2">
    <source>
        <dbReference type="Proteomes" id="UP000075840"/>
    </source>
</evidence>
<sequence>MSKHKHTPHVHHGARVCCFVARCLRARAKGTIISIIRPATSAGSALGRNRVHGAAHFKTATVFKPRAARARVRIGVDDIASY</sequence>
<dbReference type="EMBL" id="APCN01004582">
    <property type="status" value="NOT_ANNOTATED_CDS"/>
    <property type="molecule type" value="Genomic_DNA"/>
</dbReference>
<dbReference type="AlphaFoldDB" id="A0A182IHX3"/>
<protein>
    <submittedName>
        <fullName evidence="1">Uncharacterized protein</fullName>
    </submittedName>
</protein>
<dbReference type="EnsemblMetazoa" id="AARA015043-RA">
    <property type="protein sequence ID" value="AARA015043-PA"/>
    <property type="gene ID" value="AARA015043"/>
</dbReference>
<organism evidence="1 2">
    <name type="scientific">Anopheles arabiensis</name>
    <name type="common">Mosquito</name>
    <dbReference type="NCBI Taxonomy" id="7173"/>
    <lineage>
        <taxon>Eukaryota</taxon>
        <taxon>Metazoa</taxon>
        <taxon>Ecdysozoa</taxon>
        <taxon>Arthropoda</taxon>
        <taxon>Hexapoda</taxon>
        <taxon>Insecta</taxon>
        <taxon>Pterygota</taxon>
        <taxon>Neoptera</taxon>
        <taxon>Endopterygota</taxon>
        <taxon>Diptera</taxon>
        <taxon>Nematocera</taxon>
        <taxon>Culicoidea</taxon>
        <taxon>Culicidae</taxon>
        <taxon>Anophelinae</taxon>
        <taxon>Anopheles</taxon>
    </lineage>
</organism>
<reference evidence="1" key="1">
    <citation type="submission" date="2022-08" db="UniProtKB">
        <authorList>
            <consortium name="EnsemblMetazoa"/>
        </authorList>
    </citation>
    <scope>IDENTIFICATION</scope>
    <source>
        <strain evidence="1">Dongola</strain>
    </source>
</reference>
<accession>A0A182IHX3</accession>
<keyword evidence="2" id="KW-1185">Reference proteome</keyword>
<proteinExistence type="predicted"/>